<dbReference type="SUPFAM" id="SSF55073">
    <property type="entry name" value="Nucleotide cyclase"/>
    <property type="match status" value="1"/>
</dbReference>
<dbReference type="PANTHER" id="PTHR45138">
    <property type="entry name" value="REGULATORY COMPONENTS OF SENSORY TRANSDUCTION SYSTEM"/>
    <property type="match status" value="1"/>
</dbReference>
<evidence type="ECO:0000313" key="7">
    <source>
        <dbReference type="Proteomes" id="UP000186513"/>
    </source>
</evidence>
<feature type="coiled-coil region" evidence="3">
    <location>
        <begin position="142"/>
        <end position="208"/>
    </location>
</feature>
<dbReference type="InterPro" id="IPR043128">
    <property type="entry name" value="Rev_trsase/Diguanyl_cyclase"/>
</dbReference>
<evidence type="ECO:0000259" key="5">
    <source>
        <dbReference type="PROSITE" id="PS50887"/>
    </source>
</evidence>
<dbReference type="FunFam" id="3.30.70.270:FF:000001">
    <property type="entry name" value="Diguanylate cyclase domain protein"/>
    <property type="match status" value="1"/>
</dbReference>
<dbReference type="Pfam" id="PF00990">
    <property type="entry name" value="GGDEF"/>
    <property type="match status" value="1"/>
</dbReference>
<dbReference type="SUPFAM" id="SSF55781">
    <property type="entry name" value="GAF domain-like"/>
    <property type="match status" value="1"/>
</dbReference>
<dbReference type="AlphaFoldDB" id="A0A1K2HBY4"/>
<dbReference type="GO" id="GO:0043709">
    <property type="term" value="P:cell adhesion involved in single-species biofilm formation"/>
    <property type="evidence" value="ECO:0007669"/>
    <property type="project" value="TreeGrafter"/>
</dbReference>
<sequence>MLDWLSQYFVGAGMLPEGYEIAWSAELVWLFVLANTLTGIAYFSIPLALVTITKIRGDLRFNRLVLMFAAFILTCGSIFFLDTLAIWHPIYWVDVWLRVFSALLSLFTAIMLWRLIPSIVAIPSPSQLGEANLKLSEEIAARKDKEAALEAREEELRELSANLERKVAERTTELEEANRRLQREMSERQQMQNELQISNRKLEEALRQQAVRSNEMDQLNKMGDLMQSCVSVQELSQVLANFSAGYLEAQSGGIYLIEDEGGLAALETGWGALPEAERIFPPNNCWALRRGQQHPADRMQQNLRCQHVSDDSEHVCVPLIGSGETLGLLHLRKLRGQHDPAFLDGVAKRAALALVSLKAREALFNEAIHDPLTGLYNRRYLDGALEEAERRSRRSNRSVGVMMLDIDHFKSVNDRYGHDVGDEVLREFAKQLRSVLRSGDVACRYGGEEFTVLLTGASLAATRLRGEQFRQSVEKMQILQRGQQIRLTTSIGIAAFPQHGDHLEDVLRNADTALYQAKHAGRNRLVACGGGGNLIAVSEEE</sequence>
<dbReference type="PROSITE" id="PS50887">
    <property type="entry name" value="GGDEF"/>
    <property type="match status" value="1"/>
</dbReference>
<feature type="domain" description="GGDEF" evidence="5">
    <location>
        <begin position="397"/>
        <end position="530"/>
    </location>
</feature>
<dbReference type="PANTHER" id="PTHR45138:SF9">
    <property type="entry name" value="DIGUANYLATE CYCLASE DGCM-RELATED"/>
    <property type="match status" value="1"/>
</dbReference>
<dbReference type="OrthoDB" id="9813903at2"/>
<keyword evidence="3" id="KW-0175">Coiled coil</keyword>
<dbReference type="InterPro" id="IPR058544">
    <property type="entry name" value="ETR1_N"/>
</dbReference>
<dbReference type="InterPro" id="IPR050469">
    <property type="entry name" value="Diguanylate_Cyclase"/>
</dbReference>
<feature type="transmembrane region" description="Helical" evidence="4">
    <location>
        <begin position="96"/>
        <end position="116"/>
    </location>
</feature>
<dbReference type="Pfam" id="PF25487">
    <property type="entry name" value="ETR1_N"/>
    <property type="match status" value="1"/>
</dbReference>
<keyword evidence="4" id="KW-0472">Membrane</keyword>
<proteinExistence type="predicted"/>
<evidence type="ECO:0000256" key="4">
    <source>
        <dbReference type="SAM" id="Phobius"/>
    </source>
</evidence>
<evidence type="ECO:0000256" key="2">
    <source>
        <dbReference type="ARBA" id="ARBA00034247"/>
    </source>
</evidence>
<feature type="transmembrane region" description="Helical" evidence="4">
    <location>
        <begin position="64"/>
        <end position="90"/>
    </location>
</feature>
<organism evidence="6 7">
    <name type="scientific">Chitinimonas taiwanensis DSM 18899</name>
    <dbReference type="NCBI Taxonomy" id="1121279"/>
    <lineage>
        <taxon>Bacteria</taxon>
        <taxon>Pseudomonadati</taxon>
        <taxon>Pseudomonadota</taxon>
        <taxon>Betaproteobacteria</taxon>
        <taxon>Neisseriales</taxon>
        <taxon>Chitinibacteraceae</taxon>
        <taxon>Chitinimonas</taxon>
    </lineage>
</organism>
<reference evidence="6 7" key="1">
    <citation type="submission" date="2016-11" db="EMBL/GenBank/DDBJ databases">
        <authorList>
            <person name="Jaros S."/>
            <person name="Januszkiewicz K."/>
            <person name="Wedrychowicz H."/>
        </authorList>
    </citation>
    <scope>NUCLEOTIDE SEQUENCE [LARGE SCALE GENOMIC DNA]</scope>
    <source>
        <strain evidence="6 7">DSM 18899</strain>
    </source>
</reference>
<dbReference type="Proteomes" id="UP000186513">
    <property type="component" value="Unassembled WGS sequence"/>
</dbReference>
<evidence type="ECO:0000256" key="3">
    <source>
        <dbReference type="SAM" id="Coils"/>
    </source>
</evidence>
<dbReference type="RefSeq" id="WP_072427744.1">
    <property type="nucleotide sequence ID" value="NZ_FPKR01000004.1"/>
</dbReference>
<dbReference type="SMART" id="SM00267">
    <property type="entry name" value="GGDEF"/>
    <property type="match status" value="1"/>
</dbReference>
<dbReference type="InterPro" id="IPR029787">
    <property type="entry name" value="Nucleotide_cyclase"/>
</dbReference>
<accession>A0A1K2HBY4</accession>
<comment type="catalytic activity">
    <reaction evidence="2">
        <text>2 GTP = 3',3'-c-di-GMP + 2 diphosphate</text>
        <dbReference type="Rhea" id="RHEA:24898"/>
        <dbReference type="ChEBI" id="CHEBI:33019"/>
        <dbReference type="ChEBI" id="CHEBI:37565"/>
        <dbReference type="ChEBI" id="CHEBI:58805"/>
        <dbReference type="EC" id="2.7.7.65"/>
    </reaction>
</comment>
<evidence type="ECO:0000256" key="1">
    <source>
        <dbReference type="ARBA" id="ARBA00012528"/>
    </source>
</evidence>
<dbReference type="NCBIfam" id="TIGR00254">
    <property type="entry name" value="GGDEF"/>
    <property type="match status" value="1"/>
</dbReference>
<dbReference type="CDD" id="cd01949">
    <property type="entry name" value="GGDEF"/>
    <property type="match status" value="1"/>
</dbReference>
<dbReference type="GO" id="GO:1902201">
    <property type="term" value="P:negative regulation of bacterial-type flagellum-dependent cell motility"/>
    <property type="evidence" value="ECO:0007669"/>
    <property type="project" value="TreeGrafter"/>
</dbReference>
<dbReference type="InterPro" id="IPR029016">
    <property type="entry name" value="GAF-like_dom_sf"/>
</dbReference>
<dbReference type="Gene3D" id="3.30.70.270">
    <property type="match status" value="1"/>
</dbReference>
<protein>
    <recommendedName>
        <fullName evidence="1">diguanylate cyclase</fullName>
        <ecNumber evidence="1">2.7.7.65</ecNumber>
    </recommendedName>
</protein>
<evidence type="ECO:0000313" key="6">
    <source>
        <dbReference type="EMBL" id="SFZ74324.1"/>
    </source>
</evidence>
<dbReference type="GO" id="GO:0005886">
    <property type="term" value="C:plasma membrane"/>
    <property type="evidence" value="ECO:0007669"/>
    <property type="project" value="TreeGrafter"/>
</dbReference>
<dbReference type="InterPro" id="IPR000160">
    <property type="entry name" value="GGDEF_dom"/>
</dbReference>
<dbReference type="STRING" id="1121279.SAMN02745887_01211"/>
<name>A0A1K2HBY4_9NEIS</name>
<dbReference type="EC" id="2.7.7.65" evidence="1"/>
<feature type="transmembrane region" description="Helical" evidence="4">
    <location>
        <begin position="27"/>
        <end position="52"/>
    </location>
</feature>
<keyword evidence="7" id="KW-1185">Reference proteome</keyword>
<dbReference type="EMBL" id="FPKR01000004">
    <property type="protein sequence ID" value="SFZ74324.1"/>
    <property type="molecule type" value="Genomic_DNA"/>
</dbReference>
<keyword evidence="4" id="KW-1133">Transmembrane helix</keyword>
<gene>
    <name evidence="6" type="ORF">SAMN02745887_01211</name>
</gene>
<dbReference type="GO" id="GO:0052621">
    <property type="term" value="F:diguanylate cyclase activity"/>
    <property type="evidence" value="ECO:0007669"/>
    <property type="project" value="UniProtKB-EC"/>
</dbReference>
<dbReference type="Gene3D" id="3.30.450.40">
    <property type="match status" value="1"/>
</dbReference>
<keyword evidence="4" id="KW-0812">Transmembrane</keyword>